<dbReference type="InterPro" id="IPR027417">
    <property type="entry name" value="P-loop_NTPase"/>
</dbReference>
<proteinExistence type="predicted"/>
<dbReference type="Proteomes" id="UP001153678">
    <property type="component" value="Unassembled WGS sequence"/>
</dbReference>
<dbReference type="CDD" id="cd00052">
    <property type="entry name" value="EH"/>
    <property type="match status" value="1"/>
</dbReference>
<accession>A0A9W4SR55</accession>
<feature type="region of interest" description="Disordered" evidence="2">
    <location>
        <begin position="1"/>
        <end position="32"/>
    </location>
</feature>
<dbReference type="InterPro" id="IPR000261">
    <property type="entry name" value="EH_dom"/>
</dbReference>
<dbReference type="Gene3D" id="3.40.50.300">
    <property type="entry name" value="P-loop containing nucleotide triphosphate hydrolases"/>
    <property type="match status" value="1"/>
</dbReference>
<dbReference type="GO" id="GO:0016197">
    <property type="term" value="P:endosomal transport"/>
    <property type="evidence" value="ECO:0007669"/>
    <property type="project" value="TreeGrafter"/>
</dbReference>
<name>A0A9W4SR55_9GLOM</name>
<dbReference type="PANTHER" id="PTHR11216">
    <property type="entry name" value="EH DOMAIN"/>
    <property type="match status" value="1"/>
</dbReference>
<keyword evidence="1" id="KW-0547">Nucleotide-binding</keyword>
<dbReference type="GO" id="GO:0005737">
    <property type="term" value="C:cytoplasm"/>
    <property type="evidence" value="ECO:0007669"/>
    <property type="project" value="UniProtKB-ARBA"/>
</dbReference>
<keyword evidence="6" id="KW-1185">Reference proteome</keyword>
<dbReference type="CDD" id="cd09913">
    <property type="entry name" value="EHD"/>
    <property type="match status" value="1"/>
</dbReference>
<dbReference type="Pfam" id="PF01926">
    <property type="entry name" value="MMR_HSR1"/>
    <property type="match status" value="1"/>
</dbReference>
<feature type="compositionally biased region" description="Polar residues" evidence="2">
    <location>
        <begin position="23"/>
        <end position="32"/>
    </location>
</feature>
<evidence type="ECO:0000256" key="1">
    <source>
        <dbReference type="ARBA" id="ARBA00022741"/>
    </source>
</evidence>
<dbReference type="EMBL" id="CAMKVN010002139">
    <property type="protein sequence ID" value="CAI2179761.1"/>
    <property type="molecule type" value="Genomic_DNA"/>
</dbReference>
<sequence>MDKKSESWNRTRTTSPTSTFRSQPYQGGSSSSFRDDNYASIIEGLKKIYSNKIKPIETTYNFEGFHSPPLTDSDIEAKPIVLLIGQYSTGKTTFIKYLLDREYPGSHVGVEPTTDRFVAVMNGVEDRAIPGNAAAVSQLPSHVLENMTIIDTPGILSGDKQRIDRGYDFTSVIEWFAERADLILLLFDSHKLDISNEFRMAIHSLRGQEEKVRVLLNKTDMVDGQQLMRVYGALMWSLGRVVQTPEVMRVFLGSFWLEKPLNVFEDCRTLIESEQKDLLDSLRELPRNATVRKINEIVKRARLAKVHAYIIGHLKKEMPAMFGKQSKQNELISGLDKEFIKVQQRYQLAPGDFPNVEKFKRGLGIYKFEKFHSLKPQILEKVEDALSTDLPKLITKLPAGNRMLSPAERNPFGSSESNYYDRSELPPGYWEFSSVDKASVMSQFNSLRPIDGKVPGSSIRPVLIKTGLSQDLLAKVWGLADWDSDGYMDSDQFSVAMHLCKGVLSGGELPDELPKAMIPNRKV</sequence>
<dbReference type="GO" id="GO:0005525">
    <property type="term" value="F:GTP binding"/>
    <property type="evidence" value="ECO:0007669"/>
    <property type="project" value="InterPro"/>
</dbReference>
<dbReference type="Gene3D" id="1.10.238.10">
    <property type="entry name" value="EF-hand"/>
    <property type="match status" value="1"/>
</dbReference>
<evidence type="ECO:0000313" key="6">
    <source>
        <dbReference type="Proteomes" id="UP001153678"/>
    </source>
</evidence>
<dbReference type="SMART" id="SM00027">
    <property type="entry name" value="EH"/>
    <property type="match status" value="1"/>
</dbReference>
<evidence type="ECO:0000256" key="2">
    <source>
        <dbReference type="SAM" id="MobiDB-lite"/>
    </source>
</evidence>
<feature type="domain" description="EF-hand" evidence="4">
    <location>
        <begin position="468"/>
        <end position="503"/>
    </location>
</feature>
<dbReference type="GO" id="GO:0005509">
    <property type="term" value="F:calcium ion binding"/>
    <property type="evidence" value="ECO:0007669"/>
    <property type="project" value="InterPro"/>
</dbReference>
<dbReference type="OrthoDB" id="1716625at2759"/>
<dbReference type="PANTHER" id="PTHR11216:SF31">
    <property type="entry name" value="AT21416P"/>
    <property type="match status" value="1"/>
</dbReference>
<feature type="domain" description="EH" evidence="3">
    <location>
        <begin position="436"/>
        <end position="523"/>
    </location>
</feature>
<dbReference type="Pfam" id="PF16880">
    <property type="entry name" value="EHD_N"/>
    <property type="match status" value="1"/>
</dbReference>
<evidence type="ECO:0000259" key="3">
    <source>
        <dbReference type="PROSITE" id="PS50031"/>
    </source>
</evidence>
<dbReference type="InterPro" id="IPR040990">
    <property type="entry name" value="DUF5600"/>
</dbReference>
<dbReference type="GO" id="GO:0006897">
    <property type="term" value="P:endocytosis"/>
    <property type="evidence" value="ECO:0007669"/>
    <property type="project" value="TreeGrafter"/>
</dbReference>
<feature type="compositionally biased region" description="Low complexity" evidence="2">
    <location>
        <begin position="10"/>
        <end position="22"/>
    </location>
</feature>
<dbReference type="InterPro" id="IPR002048">
    <property type="entry name" value="EF_hand_dom"/>
</dbReference>
<gene>
    <name evidence="5" type="ORF">FWILDA_LOCUS9250</name>
</gene>
<dbReference type="PROSITE" id="PS50031">
    <property type="entry name" value="EH"/>
    <property type="match status" value="1"/>
</dbReference>
<dbReference type="Pfam" id="PF18150">
    <property type="entry name" value="DUF5600"/>
    <property type="match status" value="1"/>
</dbReference>
<dbReference type="SUPFAM" id="SSF52540">
    <property type="entry name" value="P-loop containing nucleoside triphosphate hydrolases"/>
    <property type="match status" value="1"/>
</dbReference>
<evidence type="ECO:0000259" key="4">
    <source>
        <dbReference type="PROSITE" id="PS50222"/>
    </source>
</evidence>
<dbReference type="InterPro" id="IPR031692">
    <property type="entry name" value="EHD_N"/>
</dbReference>
<dbReference type="InterPro" id="IPR006073">
    <property type="entry name" value="GTP-bd"/>
</dbReference>
<organism evidence="5 6">
    <name type="scientific">Funneliformis geosporum</name>
    <dbReference type="NCBI Taxonomy" id="1117311"/>
    <lineage>
        <taxon>Eukaryota</taxon>
        <taxon>Fungi</taxon>
        <taxon>Fungi incertae sedis</taxon>
        <taxon>Mucoromycota</taxon>
        <taxon>Glomeromycotina</taxon>
        <taxon>Glomeromycetes</taxon>
        <taxon>Glomerales</taxon>
        <taxon>Glomeraceae</taxon>
        <taxon>Funneliformis</taxon>
    </lineage>
</organism>
<reference evidence="5" key="1">
    <citation type="submission" date="2022-08" db="EMBL/GenBank/DDBJ databases">
        <authorList>
            <person name="Kallberg Y."/>
            <person name="Tangrot J."/>
            <person name="Rosling A."/>
        </authorList>
    </citation>
    <scope>NUCLEOTIDE SEQUENCE</scope>
    <source>
        <strain evidence="5">Wild A</strain>
    </source>
</reference>
<dbReference type="Gene3D" id="1.10.268.20">
    <property type="match status" value="1"/>
</dbReference>
<dbReference type="AlphaFoldDB" id="A0A9W4SR55"/>
<comment type="caution">
    <text evidence="5">The sequence shown here is derived from an EMBL/GenBank/DDBJ whole genome shotgun (WGS) entry which is preliminary data.</text>
</comment>
<evidence type="ECO:0000313" key="5">
    <source>
        <dbReference type="EMBL" id="CAI2179761.1"/>
    </source>
</evidence>
<dbReference type="PROSITE" id="PS50222">
    <property type="entry name" value="EF_HAND_2"/>
    <property type="match status" value="1"/>
</dbReference>
<dbReference type="GO" id="GO:0005886">
    <property type="term" value="C:plasma membrane"/>
    <property type="evidence" value="ECO:0007669"/>
    <property type="project" value="TreeGrafter"/>
</dbReference>
<dbReference type="Pfam" id="PF12763">
    <property type="entry name" value="EH"/>
    <property type="match status" value="1"/>
</dbReference>
<dbReference type="InterPro" id="IPR011992">
    <property type="entry name" value="EF-hand-dom_pair"/>
</dbReference>
<protein>
    <submittedName>
        <fullName evidence="5">8338_t:CDS:1</fullName>
    </submittedName>
</protein>
<dbReference type="SUPFAM" id="SSF47473">
    <property type="entry name" value="EF-hand"/>
    <property type="match status" value="1"/>
</dbReference>